<protein>
    <submittedName>
        <fullName evidence="7">THAP domain-containing protein 1-like isoform X5</fullName>
    </submittedName>
</protein>
<evidence type="ECO:0000256" key="3">
    <source>
        <dbReference type="ARBA" id="ARBA00022833"/>
    </source>
</evidence>
<proteinExistence type="predicted"/>
<dbReference type="PANTHER" id="PTHR47577:SF2">
    <property type="entry name" value="THAP DOMAIN CONTAINING 9"/>
    <property type="match status" value="1"/>
</dbReference>
<accession>A0A6G0VVT1</accession>
<dbReference type="AlphaFoldDB" id="A0A6G0VVT1"/>
<keyword evidence="2 5" id="KW-0863">Zinc-finger</keyword>
<organism evidence="7 8">
    <name type="scientific">Aphis craccivora</name>
    <name type="common">Cowpea aphid</name>
    <dbReference type="NCBI Taxonomy" id="307492"/>
    <lineage>
        <taxon>Eukaryota</taxon>
        <taxon>Metazoa</taxon>
        <taxon>Ecdysozoa</taxon>
        <taxon>Arthropoda</taxon>
        <taxon>Hexapoda</taxon>
        <taxon>Insecta</taxon>
        <taxon>Pterygota</taxon>
        <taxon>Neoptera</taxon>
        <taxon>Paraneoptera</taxon>
        <taxon>Hemiptera</taxon>
        <taxon>Sternorrhyncha</taxon>
        <taxon>Aphidomorpha</taxon>
        <taxon>Aphidoidea</taxon>
        <taxon>Aphididae</taxon>
        <taxon>Aphidini</taxon>
        <taxon>Aphis</taxon>
        <taxon>Aphis</taxon>
    </lineage>
</organism>
<dbReference type="InterPro" id="IPR048367">
    <property type="entry name" value="TNP-like_RNaseH_C"/>
</dbReference>
<evidence type="ECO:0000256" key="5">
    <source>
        <dbReference type="PROSITE-ProRule" id="PRU00309"/>
    </source>
</evidence>
<dbReference type="InterPro" id="IPR048365">
    <property type="entry name" value="TNP-like_RNaseH_N"/>
</dbReference>
<evidence type="ECO:0000256" key="2">
    <source>
        <dbReference type="ARBA" id="ARBA00022771"/>
    </source>
</evidence>
<keyword evidence="3" id="KW-0862">Zinc</keyword>
<evidence type="ECO:0000313" key="8">
    <source>
        <dbReference type="Proteomes" id="UP000478052"/>
    </source>
</evidence>
<dbReference type="Pfam" id="PF21788">
    <property type="entry name" value="TNP-like_GBD"/>
    <property type="match status" value="1"/>
</dbReference>
<dbReference type="Pfam" id="PF21789">
    <property type="entry name" value="TNP-like_RNaseH_C"/>
    <property type="match status" value="1"/>
</dbReference>
<dbReference type="EMBL" id="VUJU01011328">
    <property type="protein sequence ID" value="KAF0711260.1"/>
    <property type="molecule type" value="Genomic_DNA"/>
</dbReference>
<dbReference type="GO" id="GO:0008270">
    <property type="term" value="F:zinc ion binding"/>
    <property type="evidence" value="ECO:0007669"/>
    <property type="project" value="UniProtKB-KW"/>
</dbReference>
<dbReference type="SMART" id="SM00692">
    <property type="entry name" value="DM3"/>
    <property type="match status" value="1"/>
</dbReference>
<dbReference type="SUPFAM" id="SSF57716">
    <property type="entry name" value="Glucocorticoid receptor-like (DNA-binding domain)"/>
    <property type="match status" value="1"/>
</dbReference>
<evidence type="ECO:0000256" key="1">
    <source>
        <dbReference type="ARBA" id="ARBA00022723"/>
    </source>
</evidence>
<feature type="domain" description="THAP-type" evidence="6">
    <location>
        <begin position="1"/>
        <end position="62"/>
    </location>
</feature>
<dbReference type="Pfam" id="PF05485">
    <property type="entry name" value="THAP"/>
    <property type="match status" value="1"/>
</dbReference>
<dbReference type="OrthoDB" id="6604432at2759"/>
<comment type="caution">
    <text evidence="7">The sequence shown here is derived from an EMBL/GenBank/DDBJ whole genome shotgun (WGS) entry which is preliminary data.</text>
</comment>
<dbReference type="GO" id="GO:0003677">
    <property type="term" value="F:DNA binding"/>
    <property type="evidence" value="ECO:0007669"/>
    <property type="project" value="UniProtKB-UniRule"/>
</dbReference>
<sequence>MSSFPLKRPSVLEKWIHEMKRKNFKPSEYSYLCSEHFTNEDYQIRPGANVKWLKDVAVPSVFKEFPQHLQKKKVVRRLLQRNPLVENNCDISVDTVDIQCSSSTNFENNTKSLVMRIKKNVPMSDDVTTQLEEHFGGIPLALLLHERKTKKIEKNAIRYSDSMKEFAKTLFFYSPRAYRYVRTHFRLPHRSNIRSWMNTMECEPGFLERVFNFLKLEITQKTWLQDCSLVFDSMPIRKQLIWEPDKGKYAGNVEFGVGESTDLATEVLVIMVVCLTKQFKCPIAFFYVNKINSSVLSTLLSTAIVKLHEVGIQVWNVTCDGASANIQCFKKLGCSFDIDNLNTKFTIDKSIEVYSMFDTCHMLKLARSSLADKQIIQSKNGDIKWSYLCSLNSFQNELGLKFANKLTAQHIYYRNSIMKVKLAAQTLSSGVADAIEYLCQKGEPSFTNSQATVEFIRKIDRLFDILNSRIPFSKGYKSPIHAGNINTIVSVFNDTTDYLKTLKCDGSPLVLGGRKMFILGFIVTMSSTIQIAYKLLYRSQSPLKFILTYKMSQDHLEIFFGCVRARGGSNNNPNCVQFKKSLRQLLFTKNITVENGNCSHFVIPGGDVLDFRCEKRSLITEDSENIFESDINNYLDILNSVQLGEYTGEILDYIAGYIVRSICKKLVCPFCVGILLSFQSDHDYTAGIQFTSFVNRGKLKIVSEAVSLIIKELEKSFHTIVVIKKILHKNVKQSIIMLTKKNILNKNSLFFFPNSHPVNVDLGSPSHEYSLFTAISNSYINIRMRHYAKEINSREHKYC</sequence>
<keyword evidence="4 5" id="KW-0238">DNA-binding</keyword>
<dbReference type="InterPro" id="IPR006612">
    <property type="entry name" value="THAP_Znf"/>
</dbReference>
<dbReference type="Proteomes" id="UP000478052">
    <property type="component" value="Unassembled WGS sequence"/>
</dbReference>
<evidence type="ECO:0000259" key="6">
    <source>
        <dbReference type="PROSITE" id="PS50950"/>
    </source>
</evidence>
<keyword evidence="1" id="KW-0479">Metal-binding</keyword>
<dbReference type="InterPro" id="IPR021896">
    <property type="entry name" value="THAP9-like_HTH"/>
</dbReference>
<name>A0A6G0VVT1_APHCR</name>
<evidence type="ECO:0000313" key="7">
    <source>
        <dbReference type="EMBL" id="KAF0711260.1"/>
    </source>
</evidence>
<gene>
    <name evidence="7" type="ORF">FWK35_00033709</name>
</gene>
<reference evidence="7 8" key="1">
    <citation type="submission" date="2019-08" db="EMBL/GenBank/DDBJ databases">
        <title>Whole genome of Aphis craccivora.</title>
        <authorList>
            <person name="Voronova N.V."/>
            <person name="Shulinski R.S."/>
            <person name="Bandarenka Y.V."/>
            <person name="Zhorov D.G."/>
            <person name="Warner D."/>
        </authorList>
    </citation>
    <scope>NUCLEOTIDE SEQUENCE [LARGE SCALE GENOMIC DNA]</scope>
    <source>
        <strain evidence="7">180601</strain>
        <tissue evidence="7">Whole Body</tissue>
    </source>
</reference>
<dbReference type="PANTHER" id="PTHR47577">
    <property type="entry name" value="THAP DOMAIN-CONTAINING PROTEIN 6"/>
    <property type="match status" value="1"/>
</dbReference>
<dbReference type="InterPro" id="IPR048366">
    <property type="entry name" value="TNP-like_GBD"/>
</dbReference>
<evidence type="ECO:0000256" key="4">
    <source>
        <dbReference type="ARBA" id="ARBA00023125"/>
    </source>
</evidence>
<dbReference type="PROSITE" id="PS50950">
    <property type="entry name" value="ZF_THAP"/>
    <property type="match status" value="1"/>
</dbReference>
<dbReference type="Pfam" id="PF21787">
    <property type="entry name" value="TNP-like_RNaseH_N"/>
    <property type="match status" value="1"/>
</dbReference>
<dbReference type="Pfam" id="PF12017">
    <property type="entry name" value="Tnp_P_element"/>
    <property type="match status" value="1"/>
</dbReference>
<keyword evidence="8" id="KW-1185">Reference proteome</keyword>